<evidence type="ECO:0000313" key="4">
    <source>
        <dbReference type="EMBL" id="RUS58249.1"/>
    </source>
</evidence>
<keyword evidence="5" id="KW-1185">Reference proteome</keyword>
<dbReference type="SUPFAM" id="SSF100950">
    <property type="entry name" value="NagB/RpiA/CoA transferase-like"/>
    <property type="match status" value="1"/>
</dbReference>
<dbReference type="PRINTS" id="PR00037">
    <property type="entry name" value="HTHLACR"/>
</dbReference>
<dbReference type="RefSeq" id="WP_126989150.1">
    <property type="nucleotide sequence ID" value="NZ_JTFC01000006.1"/>
</dbReference>
<protein>
    <recommendedName>
        <fullName evidence="3">HTH deoR-type domain-containing protein</fullName>
    </recommendedName>
</protein>
<reference evidence="4 5" key="1">
    <citation type="submission" date="2014-11" db="EMBL/GenBank/DDBJ databases">
        <title>Genome sequence and analysis of novel Kurthia sp.</title>
        <authorList>
            <person name="Lawson J.N."/>
            <person name="Gonzalez J.E."/>
            <person name="Rinauldi L."/>
            <person name="Xuan Z."/>
            <person name="Firman A."/>
            <person name="Shaddox L."/>
            <person name="Trudeau A."/>
            <person name="Shah S."/>
            <person name="Reiman D."/>
        </authorList>
    </citation>
    <scope>NUCLEOTIDE SEQUENCE [LARGE SCALE GENOMIC DNA]</scope>
    <source>
        <strain evidence="4 5">3B1D</strain>
    </source>
</reference>
<dbReference type="SMART" id="SM01134">
    <property type="entry name" value="DeoRC"/>
    <property type="match status" value="1"/>
</dbReference>
<dbReference type="SMART" id="SM00420">
    <property type="entry name" value="HTH_DEOR"/>
    <property type="match status" value="1"/>
</dbReference>
<dbReference type="Proteomes" id="UP000288623">
    <property type="component" value="Unassembled WGS sequence"/>
</dbReference>
<keyword evidence="2" id="KW-0804">Transcription</keyword>
<evidence type="ECO:0000256" key="2">
    <source>
        <dbReference type="ARBA" id="ARBA00023163"/>
    </source>
</evidence>
<dbReference type="SUPFAM" id="SSF46785">
    <property type="entry name" value="Winged helix' DNA-binding domain"/>
    <property type="match status" value="1"/>
</dbReference>
<dbReference type="InterPro" id="IPR050313">
    <property type="entry name" value="Carb_Metab_HTH_regulators"/>
</dbReference>
<dbReference type="PANTHER" id="PTHR30363">
    <property type="entry name" value="HTH-TYPE TRANSCRIPTIONAL REGULATOR SRLR-RELATED"/>
    <property type="match status" value="1"/>
</dbReference>
<proteinExistence type="predicted"/>
<keyword evidence="1" id="KW-0805">Transcription regulation</keyword>
<name>A0A433RYC9_9BACL</name>
<evidence type="ECO:0000259" key="3">
    <source>
        <dbReference type="PROSITE" id="PS51000"/>
    </source>
</evidence>
<dbReference type="EMBL" id="JTFC01000006">
    <property type="protein sequence ID" value="RUS58249.1"/>
    <property type="molecule type" value="Genomic_DNA"/>
</dbReference>
<dbReference type="AlphaFoldDB" id="A0A433RYC9"/>
<dbReference type="Pfam" id="PF00455">
    <property type="entry name" value="DeoRC"/>
    <property type="match status" value="1"/>
</dbReference>
<dbReference type="PROSITE" id="PS51000">
    <property type="entry name" value="HTH_DEOR_2"/>
    <property type="match status" value="1"/>
</dbReference>
<accession>A0A433RYC9</accession>
<sequence>MNFTERQQQILAYLRQYGSASLQQLMEFTNSSESSIRRDLTELDKQQLIDRFHGGATLNQPLLSEKSLLEKSDESLTEKQEIMKLAAQHIRYGECIYLDAGSTIIHLIPHIVNKNVTVVTNGLMHVPLLMEQNIETVIIGGKVKAKTQAVIGAKAITQFQQYYFDRAFIGANGFSELQGYTTADSEEATLKQLAIKQSKQAYIVADHSKFGLSQFAKFGDLEDAILITSGLTDAQYEQLEKRTEVLRA</sequence>
<dbReference type="InterPro" id="IPR036390">
    <property type="entry name" value="WH_DNA-bd_sf"/>
</dbReference>
<dbReference type="InterPro" id="IPR014036">
    <property type="entry name" value="DeoR-like_C"/>
</dbReference>
<evidence type="ECO:0000313" key="5">
    <source>
        <dbReference type="Proteomes" id="UP000288623"/>
    </source>
</evidence>
<dbReference type="GO" id="GO:0003700">
    <property type="term" value="F:DNA-binding transcription factor activity"/>
    <property type="evidence" value="ECO:0007669"/>
    <property type="project" value="InterPro"/>
</dbReference>
<dbReference type="Gene3D" id="3.40.50.1360">
    <property type="match status" value="1"/>
</dbReference>
<dbReference type="InterPro" id="IPR037171">
    <property type="entry name" value="NagB/RpiA_transferase-like"/>
</dbReference>
<dbReference type="OrthoDB" id="9797223at2"/>
<feature type="domain" description="HTH deoR-type" evidence="3">
    <location>
        <begin position="3"/>
        <end position="58"/>
    </location>
</feature>
<gene>
    <name evidence="4" type="ORF">QI30_01315</name>
</gene>
<comment type="caution">
    <text evidence="4">The sequence shown here is derived from an EMBL/GenBank/DDBJ whole genome shotgun (WGS) entry which is preliminary data.</text>
</comment>
<evidence type="ECO:0000256" key="1">
    <source>
        <dbReference type="ARBA" id="ARBA00023015"/>
    </source>
</evidence>
<dbReference type="PANTHER" id="PTHR30363:SF56">
    <property type="entry name" value="TRANSCRIPTIONAL REGULATOR, DEOR FAMILY"/>
    <property type="match status" value="1"/>
</dbReference>
<dbReference type="Pfam" id="PF08220">
    <property type="entry name" value="HTH_DeoR"/>
    <property type="match status" value="1"/>
</dbReference>
<dbReference type="InterPro" id="IPR001034">
    <property type="entry name" value="DeoR_HTH"/>
</dbReference>
<organism evidence="4 5">
    <name type="scientific">Candidatus Kurthia intestinigallinarum</name>
    <dbReference type="NCBI Taxonomy" id="1562256"/>
    <lineage>
        <taxon>Bacteria</taxon>
        <taxon>Bacillati</taxon>
        <taxon>Bacillota</taxon>
        <taxon>Bacilli</taxon>
        <taxon>Bacillales</taxon>
        <taxon>Caryophanaceae</taxon>
        <taxon>Kurthia</taxon>
    </lineage>
</organism>